<reference evidence="3 4" key="2">
    <citation type="submission" date="2018-02" db="EMBL/GenBank/DDBJ databases">
        <title>Subsurface microbial communities from deep shales in Ohio and West Virginia, USA.</title>
        <authorList>
            <person name="Wrighton K."/>
        </authorList>
    </citation>
    <scope>NUCLEOTIDE SEQUENCE [LARGE SCALE GENOMIC DNA]</scope>
    <source>
        <strain evidence="3 4">UTICA-S1B9</strain>
    </source>
</reference>
<proteinExistence type="predicted"/>
<keyword evidence="1" id="KW-0472">Membrane</keyword>
<evidence type="ECO:0000313" key="3">
    <source>
        <dbReference type="EMBL" id="PPK55345.1"/>
    </source>
</evidence>
<organism evidence="3 4">
    <name type="scientific">Marinobacter persicus</name>
    <dbReference type="NCBI Taxonomy" id="930118"/>
    <lineage>
        <taxon>Bacteria</taxon>
        <taxon>Pseudomonadati</taxon>
        <taxon>Pseudomonadota</taxon>
        <taxon>Gammaproteobacteria</taxon>
        <taxon>Pseudomonadales</taxon>
        <taxon>Marinobacteraceae</taxon>
        <taxon>Marinobacter</taxon>
    </lineage>
</organism>
<keyword evidence="1" id="KW-0812">Transmembrane</keyword>
<comment type="caution">
    <text evidence="3">The sequence shown here is derived from an EMBL/GenBank/DDBJ whole genome shotgun (WGS) entry which is preliminary data.</text>
</comment>
<evidence type="ECO:0000313" key="2">
    <source>
        <dbReference type="EMBL" id="PPK52369.1"/>
    </source>
</evidence>
<evidence type="ECO:0000313" key="5">
    <source>
        <dbReference type="Proteomes" id="UP000239648"/>
    </source>
</evidence>
<evidence type="ECO:0000256" key="1">
    <source>
        <dbReference type="SAM" id="Phobius"/>
    </source>
</evidence>
<dbReference type="Proteomes" id="UP000239446">
    <property type="component" value="Unassembled WGS sequence"/>
</dbReference>
<dbReference type="AlphaFoldDB" id="A0A2S6G829"/>
<protein>
    <submittedName>
        <fullName evidence="3">Uncharacterized protein</fullName>
    </submittedName>
</protein>
<keyword evidence="5" id="KW-1185">Reference proteome</keyword>
<accession>A0A2S6G829</accession>
<dbReference type="EMBL" id="PTIT01000006">
    <property type="protein sequence ID" value="PPK52369.1"/>
    <property type="molecule type" value="Genomic_DNA"/>
</dbReference>
<dbReference type="Proteomes" id="UP000239648">
    <property type="component" value="Unassembled WGS sequence"/>
</dbReference>
<sequence>MCAYFGPSLALKIFGQSFLTCPYSMLAYMFFQTITRDGHLH</sequence>
<feature type="transmembrane region" description="Helical" evidence="1">
    <location>
        <begin position="13"/>
        <end position="31"/>
    </location>
</feature>
<gene>
    <name evidence="3" type="ORF">B0H24_1006109</name>
    <name evidence="2" type="ORF">BY455_106109</name>
</gene>
<evidence type="ECO:0000313" key="4">
    <source>
        <dbReference type="Proteomes" id="UP000239446"/>
    </source>
</evidence>
<reference evidence="2 5" key="1">
    <citation type="submission" date="2018-02" db="EMBL/GenBank/DDBJ databases">
        <title>Deep subsurface shale carbon reservoir microbial communities from Ohio and West Virginia, USA.</title>
        <authorList>
            <person name="Wrighton K."/>
        </authorList>
    </citation>
    <scope>NUCLEOTIDE SEQUENCE [LARGE SCALE GENOMIC DNA]</scope>
    <source>
        <strain evidence="2 5">UTICA-S1B6</strain>
    </source>
</reference>
<name>A0A2S6G829_9GAMM</name>
<dbReference type="EMBL" id="PTIU01000006">
    <property type="protein sequence ID" value="PPK55345.1"/>
    <property type="molecule type" value="Genomic_DNA"/>
</dbReference>
<keyword evidence="1" id="KW-1133">Transmembrane helix</keyword>